<dbReference type="GO" id="GO:0015074">
    <property type="term" value="P:DNA integration"/>
    <property type="evidence" value="ECO:0007669"/>
    <property type="project" value="InterPro"/>
</dbReference>
<dbReference type="OrthoDB" id="9784724at2"/>
<dbReference type="GO" id="GO:0006310">
    <property type="term" value="P:DNA recombination"/>
    <property type="evidence" value="ECO:0007669"/>
    <property type="project" value="UniProtKB-KW"/>
</dbReference>
<dbReference type="AlphaFoldDB" id="A0A370KQL3"/>
<dbReference type="RefSeq" id="WP_114713116.1">
    <property type="nucleotide sequence ID" value="NZ_KZ857259.1"/>
</dbReference>
<accession>A0A370KQL3</accession>
<feature type="domain" description="DUF6538" evidence="2">
    <location>
        <begin position="8"/>
        <end position="57"/>
    </location>
</feature>
<organism evidence="3 4">
    <name type="scientific">Rhizobium grahamii</name>
    <dbReference type="NCBI Taxonomy" id="1120045"/>
    <lineage>
        <taxon>Bacteria</taxon>
        <taxon>Pseudomonadati</taxon>
        <taxon>Pseudomonadota</taxon>
        <taxon>Alphaproteobacteria</taxon>
        <taxon>Hyphomicrobiales</taxon>
        <taxon>Rhizobiaceae</taxon>
        <taxon>Rhizobium/Agrobacterium group</taxon>
        <taxon>Rhizobium</taxon>
    </lineage>
</organism>
<dbReference type="InterPro" id="IPR046668">
    <property type="entry name" value="DUF6538"/>
</dbReference>
<evidence type="ECO:0000259" key="2">
    <source>
        <dbReference type="Pfam" id="PF20172"/>
    </source>
</evidence>
<dbReference type="SUPFAM" id="SSF56349">
    <property type="entry name" value="DNA breaking-rejoining enzymes"/>
    <property type="match status" value="1"/>
</dbReference>
<dbReference type="Gene3D" id="1.10.443.10">
    <property type="entry name" value="Intergrase catalytic core"/>
    <property type="match status" value="1"/>
</dbReference>
<dbReference type="Pfam" id="PF20172">
    <property type="entry name" value="DUF6538"/>
    <property type="match status" value="1"/>
</dbReference>
<dbReference type="EMBL" id="NAAC01000012">
    <property type="protein sequence ID" value="RDJ11792.1"/>
    <property type="molecule type" value="Genomic_DNA"/>
</dbReference>
<evidence type="ECO:0000313" key="4">
    <source>
        <dbReference type="Proteomes" id="UP000254939"/>
    </source>
</evidence>
<keyword evidence="1" id="KW-0233">DNA recombination</keyword>
<proteinExistence type="predicted"/>
<protein>
    <recommendedName>
        <fullName evidence="2">DUF6538 domain-containing protein</fullName>
    </recommendedName>
</protein>
<evidence type="ECO:0000256" key="1">
    <source>
        <dbReference type="ARBA" id="ARBA00023172"/>
    </source>
</evidence>
<dbReference type="InterPro" id="IPR011010">
    <property type="entry name" value="DNA_brk_join_enz"/>
</dbReference>
<reference evidence="3 4" key="1">
    <citation type="submission" date="2017-03" db="EMBL/GenBank/DDBJ databases">
        <title>Genome analysis of Rhizobial strains effectives or ineffectives for nitrogen fixation isolated from bean seeds.</title>
        <authorList>
            <person name="Peralta H."/>
            <person name="Aguilar-Vera A."/>
            <person name="Mora Y."/>
            <person name="Vargas-Lagunas C."/>
            <person name="Girard L."/>
            <person name="Mora J."/>
        </authorList>
    </citation>
    <scope>NUCLEOTIDE SEQUENCE [LARGE SCALE GENOMIC DNA]</scope>
    <source>
        <strain evidence="3 4">CCGM3</strain>
    </source>
</reference>
<dbReference type="GO" id="GO:0003677">
    <property type="term" value="F:DNA binding"/>
    <property type="evidence" value="ECO:0007669"/>
    <property type="project" value="InterPro"/>
</dbReference>
<dbReference type="InterPro" id="IPR013762">
    <property type="entry name" value="Integrase-like_cat_sf"/>
</dbReference>
<evidence type="ECO:0000313" key="3">
    <source>
        <dbReference type="EMBL" id="RDJ11792.1"/>
    </source>
</evidence>
<name>A0A370KQL3_9HYPH</name>
<dbReference type="Proteomes" id="UP000254939">
    <property type="component" value="Unassembled WGS sequence"/>
</dbReference>
<comment type="caution">
    <text evidence="3">The sequence shown here is derived from an EMBL/GenBank/DDBJ whole genome shotgun (WGS) entry which is preliminary data.</text>
</comment>
<sequence>MAATYGDNLILRNKTYSFLYTVPREYRDRRGGKRQVVKSLKTGNYEEAKKRAALARLACILEYESNDFNDTKEIFIDIAKATAKRFGFEYVDRKKIANATEESFVELMSPAVEAIEDTPKLNRAEIATFGSAVEIPGLPMSKVFPRWKQLSPEKVKLKNEVDARDFWRKYERYTEDFINQMGDLDVLKMTEATLEEYRDTLVERVMNDEFKSENANKRMRGLRTMLKAVLKRDHKGVENPFREIEAINIDDAGKRRQFEEDEVRLLREKAANSPHLSETAKAMLLLTQNTGLGVKELAQMAPEDVVLSGDYPHLKIRPNEFRNYLKTKEREREIPLVGQALEIMKKFPNGFPEYTEPRGVRRLYSQFSRFFSTAVPGKSYVCYRHRISYLMRNSELKDQWQNAVMGHATKGQTGYYGGPVWLSKMHKLLMEALPEDNR</sequence>
<gene>
    <name evidence="3" type="ORF">B5K06_12265</name>
</gene>